<comment type="caution">
    <text evidence="2">The sequence shown here is derived from an EMBL/GenBank/DDBJ whole genome shotgun (WGS) entry which is preliminary data.</text>
</comment>
<gene>
    <name evidence="2" type="ORF">A5648_08435</name>
</gene>
<organism evidence="2 3">
    <name type="scientific">Mycolicibacter sinensis (strain JDM601)</name>
    <name type="common">Mycobacterium sinense</name>
    <dbReference type="NCBI Taxonomy" id="875328"/>
    <lineage>
        <taxon>Bacteria</taxon>
        <taxon>Bacillati</taxon>
        <taxon>Actinomycetota</taxon>
        <taxon>Actinomycetes</taxon>
        <taxon>Mycobacteriales</taxon>
        <taxon>Mycobacteriaceae</taxon>
        <taxon>Mycolicibacter</taxon>
    </lineage>
</organism>
<dbReference type="EMBL" id="LZMF01000123">
    <property type="protein sequence ID" value="OBK84706.1"/>
    <property type="molecule type" value="Genomic_DNA"/>
</dbReference>
<evidence type="ECO:0000313" key="2">
    <source>
        <dbReference type="EMBL" id="OBK84706.1"/>
    </source>
</evidence>
<name>A0A1A3TPX0_MYCSD</name>
<dbReference type="AlphaFoldDB" id="A0A1A3TPX0"/>
<sequence length="184" mass="18960">MSIRKIAVVGGLAAGAAFALAPLASAVTDPLDPIVASEIGSMNFLFGTDTFLAGVPSSDVDTNTQGFDFIKPEDVATVQGDGVTPTPFDFLVYGLNPITAGLASDPGAYNVFNGSMVQFDDGINSLLFALANNGGVLDWDSGDLFGGSSAMDIANNATSGWEEAANYFNFGWGDLLGYFGIFGS</sequence>
<evidence type="ECO:0000256" key="1">
    <source>
        <dbReference type="SAM" id="SignalP"/>
    </source>
</evidence>
<dbReference type="Proteomes" id="UP000093759">
    <property type="component" value="Unassembled WGS sequence"/>
</dbReference>
<feature type="signal peptide" evidence="1">
    <location>
        <begin position="1"/>
        <end position="26"/>
    </location>
</feature>
<proteinExistence type="predicted"/>
<evidence type="ECO:0000313" key="3">
    <source>
        <dbReference type="Proteomes" id="UP000093759"/>
    </source>
</evidence>
<reference evidence="3" key="1">
    <citation type="submission" date="2016-06" db="EMBL/GenBank/DDBJ databases">
        <authorList>
            <person name="Sutton G."/>
            <person name="Brinkac L."/>
            <person name="Sanka R."/>
            <person name="Adams M."/>
            <person name="Lau E."/>
            <person name="Garcia-Basteiro A."/>
            <person name="Lopez-Varela E."/>
            <person name="Palencia S."/>
        </authorList>
    </citation>
    <scope>NUCLEOTIDE SEQUENCE [LARGE SCALE GENOMIC DNA]</scope>
    <source>
        <strain evidence="3">1274684.2</strain>
    </source>
</reference>
<protein>
    <recommendedName>
        <fullName evidence="4">PEP-CTERM sorting domain-containing protein</fullName>
    </recommendedName>
</protein>
<keyword evidence="1" id="KW-0732">Signal</keyword>
<accession>A0A1A3TPX0</accession>
<evidence type="ECO:0008006" key="4">
    <source>
        <dbReference type="Google" id="ProtNLM"/>
    </source>
</evidence>
<dbReference type="RefSeq" id="WP_065025645.1">
    <property type="nucleotide sequence ID" value="NZ_LZMF01000123.1"/>
</dbReference>
<feature type="chain" id="PRO_5008330376" description="PEP-CTERM sorting domain-containing protein" evidence="1">
    <location>
        <begin position="27"/>
        <end position="184"/>
    </location>
</feature>